<sequence>MVPVPEPLQWYAAIVGAITGTVELGKTLKRKLSEGRRRRRGRDEGDGESGAGGTELQTLDPQVGEINLGQNVDEWGLEKGMLELALTFPSLHLTSLFESDLNGDYVWTIR</sequence>
<organism evidence="2 3">
    <name type="scientific">Penicillium thymicola</name>
    <dbReference type="NCBI Taxonomy" id="293382"/>
    <lineage>
        <taxon>Eukaryota</taxon>
        <taxon>Fungi</taxon>
        <taxon>Dikarya</taxon>
        <taxon>Ascomycota</taxon>
        <taxon>Pezizomycotina</taxon>
        <taxon>Eurotiomycetes</taxon>
        <taxon>Eurotiomycetidae</taxon>
        <taxon>Eurotiales</taxon>
        <taxon>Aspergillaceae</taxon>
        <taxon>Penicillium</taxon>
    </lineage>
</organism>
<gene>
    <name evidence="2" type="ORF">VN97_g245</name>
</gene>
<reference evidence="2" key="1">
    <citation type="submission" date="2015-06" db="EMBL/GenBank/DDBJ databases">
        <authorList>
            <person name="Nguyen H."/>
        </authorList>
    </citation>
    <scope>NUCLEOTIDE SEQUENCE</scope>
    <source>
        <strain evidence="2">DAOM 180753</strain>
    </source>
</reference>
<dbReference type="AlphaFoldDB" id="A0AAI9TU36"/>
<accession>A0AAI9TU36</accession>
<protein>
    <submittedName>
        <fullName evidence="2">Uncharacterized protein</fullName>
    </submittedName>
</protein>
<proteinExistence type="predicted"/>
<evidence type="ECO:0000256" key="1">
    <source>
        <dbReference type="SAM" id="MobiDB-lite"/>
    </source>
</evidence>
<dbReference type="EMBL" id="LACB01000003">
    <property type="protein sequence ID" value="KAJ9492995.1"/>
    <property type="molecule type" value="Genomic_DNA"/>
</dbReference>
<name>A0AAI9TU36_PENTH</name>
<evidence type="ECO:0000313" key="3">
    <source>
        <dbReference type="Proteomes" id="UP001227192"/>
    </source>
</evidence>
<keyword evidence="3" id="KW-1185">Reference proteome</keyword>
<reference evidence="2" key="2">
    <citation type="journal article" date="2016" name="Fungal Biol.">
        <title>Ochratoxin A production by Penicillium thymicola.</title>
        <authorList>
            <person name="Nguyen H.D.T."/>
            <person name="McMullin D.R."/>
            <person name="Ponomareva E."/>
            <person name="Riley R."/>
            <person name="Pomraning K.R."/>
            <person name="Baker S.E."/>
            <person name="Seifert K.A."/>
        </authorList>
    </citation>
    <scope>NUCLEOTIDE SEQUENCE</scope>
    <source>
        <strain evidence="2">DAOM 180753</strain>
    </source>
</reference>
<feature type="region of interest" description="Disordered" evidence="1">
    <location>
        <begin position="32"/>
        <end position="63"/>
    </location>
</feature>
<comment type="caution">
    <text evidence="2">The sequence shown here is derived from an EMBL/GenBank/DDBJ whole genome shotgun (WGS) entry which is preliminary data.</text>
</comment>
<evidence type="ECO:0000313" key="2">
    <source>
        <dbReference type="EMBL" id="KAJ9492995.1"/>
    </source>
</evidence>
<dbReference type="Proteomes" id="UP001227192">
    <property type="component" value="Unassembled WGS sequence"/>
</dbReference>